<dbReference type="AlphaFoldDB" id="A0A8J6CIE3"/>
<keyword evidence="6" id="KW-1133">Transmembrane helix</keyword>
<dbReference type="SUPFAM" id="SSF56801">
    <property type="entry name" value="Acetyl-CoA synthetase-like"/>
    <property type="match status" value="1"/>
</dbReference>
<dbReference type="GO" id="GO:0004467">
    <property type="term" value="F:long-chain fatty acid-CoA ligase activity"/>
    <property type="evidence" value="ECO:0007669"/>
    <property type="project" value="UniProtKB-EC"/>
</dbReference>
<keyword evidence="3" id="KW-0547">Nucleotide-binding</keyword>
<dbReference type="OrthoDB" id="1700726at2759"/>
<sequence>MLKGWLLELPAMLGLPADALPMLLACGAVIITLFAWALREPKVPPKPKQCGVLDAKGVLWRSDSVGTLVSVPEDGITHVWACIERTAQRFPHKRGIGQRPLLKREIVPDPANPSKHFEKLSFGEYEWLTFKEYRDRACDFAAGMVAFTGLPSKANLVVYGETQRDWMVAALGAFRQGIAVVTIYATLGEDGVVHGITQTKASAVVADSKLLPVLLACAPRCKTLKHVITLSPSIDPKDRAQLEALGVAVRSMEELIKDGRAQARAPAPVAPSDPAVIMYTSGTTGMPKGVVITHANFIAAVSGMQQALFSFTRPDDVFLAYLPLAHIMEMAAEVTQMYFGTAIGYGSPHTLTSTGVKLAAGQVGDAPLLRPTVMVFAPAVLDKVFQGVKLKVSHASPFAQKLFGWALAAGIANYERGGIGAGALYNALVFKKIQMLLGGRVRAMITGSAPLSPDVQKFVQTVFSCPVRQGYGLTETCAASVLAFLGDNASSTVGAPSAAACIRLRDWAEGGYTFADKDKPDVQMPRGEVLIGGPMVTAGYLIDPEAPDAEVAAKNETEYITIDGVRYFCSGDVGQITADGNLQIIDRKKDLVKLQQGEYIALSKVENALKNSPYVEVPMVYALSSKDCCIALVCPMHAALKSFAQQKGLPTDDMGALCAHPEAIKEVSKSCLGACKAAKLVGFEIPKKIGLVADTWTPENGMLTAAMKLKRNEIVARHKSELAELYK</sequence>
<feature type="domain" description="AMP-dependent synthetase/ligase" evidence="7">
    <location>
        <begin position="120"/>
        <end position="541"/>
    </location>
</feature>
<comment type="caution">
    <text evidence="8">The sequence shown here is derived from an EMBL/GenBank/DDBJ whole genome shotgun (WGS) entry which is preliminary data.</text>
</comment>
<dbReference type="InterPro" id="IPR042099">
    <property type="entry name" value="ANL_N_sf"/>
</dbReference>
<evidence type="ECO:0000256" key="1">
    <source>
        <dbReference type="ARBA" id="ARBA00006432"/>
    </source>
</evidence>
<keyword evidence="9" id="KW-1185">Reference proteome</keyword>
<evidence type="ECO:0000313" key="8">
    <source>
        <dbReference type="EMBL" id="KAG8468713.1"/>
    </source>
</evidence>
<proteinExistence type="inferred from homology"/>
<comment type="catalytic activity">
    <reaction evidence="5">
        <text>a long-chain fatty acid + ATP + CoA = a long-chain fatty acyl-CoA + AMP + diphosphate</text>
        <dbReference type="Rhea" id="RHEA:15421"/>
        <dbReference type="ChEBI" id="CHEBI:30616"/>
        <dbReference type="ChEBI" id="CHEBI:33019"/>
        <dbReference type="ChEBI" id="CHEBI:57287"/>
        <dbReference type="ChEBI" id="CHEBI:57560"/>
        <dbReference type="ChEBI" id="CHEBI:83139"/>
        <dbReference type="ChEBI" id="CHEBI:456215"/>
        <dbReference type="EC" id="6.2.1.3"/>
    </reaction>
</comment>
<evidence type="ECO:0000256" key="3">
    <source>
        <dbReference type="ARBA" id="ARBA00022741"/>
    </source>
</evidence>
<evidence type="ECO:0000259" key="7">
    <source>
        <dbReference type="Pfam" id="PF00501"/>
    </source>
</evidence>
<dbReference type="PANTHER" id="PTHR43272:SF83">
    <property type="entry name" value="ACYL-COA SYNTHETASE LONG-CHAIN, ISOFORM J"/>
    <property type="match status" value="1"/>
</dbReference>
<evidence type="ECO:0000256" key="2">
    <source>
        <dbReference type="ARBA" id="ARBA00022598"/>
    </source>
</evidence>
<dbReference type="GO" id="GO:0016020">
    <property type="term" value="C:membrane"/>
    <property type="evidence" value="ECO:0007669"/>
    <property type="project" value="TreeGrafter"/>
</dbReference>
<evidence type="ECO:0000256" key="5">
    <source>
        <dbReference type="ARBA" id="ARBA00036813"/>
    </source>
</evidence>
<evidence type="ECO:0000256" key="6">
    <source>
        <dbReference type="SAM" id="Phobius"/>
    </source>
</evidence>
<dbReference type="GO" id="GO:0005783">
    <property type="term" value="C:endoplasmic reticulum"/>
    <property type="evidence" value="ECO:0007669"/>
    <property type="project" value="TreeGrafter"/>
</dbReference>
<accession>A0A8J6CIE3</accession>
<keyword evidence="2" id="KW-0436">Ligase</keyword>
<dbReference type="InterPro" id="IPR020845">
    <property type="entry name" value="AMP-binding_CS"/>
</dbReference>
<evidence type="ECO:0000313" key="9">
    <source>
        <dbReference type="Proteomes" id="UP000751190"/>
    </source>
</evidence>
<dbReference type="GO" id="GO:0005524">
    <property type="term" value="F:ATP binding"/>
    <property type="evidence" value="ECO:0007669"/>
    <property type="project" value="UniProtKB-KW"/>
</dbReference>
<reference evidence="8" key="1">
    <citation type="submission" date="2021-05" db="EMBL/GenBank/DDBJ databases">
        <title>The genome of the haptophyte Pavlova lutheri (Diacronema luteri, Pavlovales) - a model for lipid biosynthesis in eukaryotic algae.</title>
        <authorList>
            <person name="Hulatt C.J."/>
            <person name="Posewitz M.C."/>
        </authorList>
    </citation>
    <scope>NUCLEOTIDE SEQUENCE</scope>
    <source>
        <strain evidence="8">NIVA-4/92</strain>
    </source>
</reference>
<keyword evidence="6" id="KW-0472">Membrane</keyword>
<evidence type="ECO:0000256" key="4">
    <source>
        <dbReference type="ARBA" id="ARBA00022840"/>
    </source>
</evidence>
<dbReference type="Proteomes" id="UP000751190">
    <property type="component" value="Unassembled WGS sequence"/>
</dbReference>
<dbReference type="Gene3D" id="3.40.50.12780">
    <property type="entry name" value="N-terminal domain of ligase-like"/>
    <property type="match status" value="1"/>
</dbReference>
<keyword evidence="4" id="KW-0067">ATP-binding</keyword>
<dbReference type="InterPro" id="IPR000873">
    <property type="entry name" value="AMP-dep_synth/lig_dom"/>
</dbReference>
<protein>
    <recommendedName>
        <fullName evidence="7">AMP-dependent synthetase/ligase domain-containing protein</fullName>
    </recommendedName>
</protein>
<feature type="transmembrane region" description="Helical" evidence="6">
    <location>
        <begin position="20"/>
        <end position="38"/>
    </location>
</feature>
<keyword evidence="6" id="KW-0812">Transmembrane</keyword>
<gene>
    <name evidence="8" type="ORF">KFE25_013796</name>
</gene>
<name>A0A8J6CIE3_DIALT</name>
<dbReference type="PANTHER" id="PTHR43272">
    <property type="entry name" value="LONG-CHAIN-FATTY-ACID--COA LIGASE"/>
    <property type="match status" value="1"/>
</dbReference>
<dbReference type="PROSITE" id="PS00455">
    <property type="entry name" value="AMP_BINDING"/>
    <property type="match status" value="1"/>
</dbReference>
<comment type="similarity">
    <text evidence="1">Belongs to the ATP-dependent AMP-binding enzyme family.</text>
</comment>
<dbReference type="EMBL" id="JAGTXO010000004">
    <property type="protein sequence ID" value="KAG8468713.1"/>
    <property type="molecule type" value="Genomic_DNA"/>
</dbReference>
<organism evidence="8 9">
    <name type="scientific">Diacronema lutheri</name>
    <name type="common">Unicellular marine alga</name>
    <name type="synonym">Monochrysis lutheri</name>
    <dbReference type="NCBI Taxonomy" id="2081491"/>
    <lineage>
        <taxon>Eukaryota</taxon>
        <taxon>Haptista</taxon>
        <taxon>Haptophyta</taxon>
        <taxon>Pavlovophyceae</taxon>
        <taxon>Pavlovales</taxon>
        <taxon>Pavlovaceae</taxon>
        <taxon>Diacronema</taxon>
    </lineage>
</organism>
<dbReference type="OMA" id="AHIFEMG"/>
<dbReference type="Pfam" id="PF00501">
    <property type="entry name" value="AMP-binding"/>
    <property type="match status" value="1"/>
</dbReference>